<feature type="compositionally biased region" description="Basic residues" evidence="1">
    <location>
        <begin position="310"/>
        <end position="319"/>
    </location>
</feature>
<dbReference type="InterPro" id="IPR000719">
    <property type="entry name" value="Prot_kinase_dom"/>
</dbReference>
<dbReference type="Proteomes" id="UP000639606">
    <property type="component" value="Unassembled WGS sequence"/>
</dbReference>
<dbReference type="SUPFAM" id="SSF56112">
    <property type="entry name" value="Protein kinase-like (PK-like)"/>
    <property type="match status" value="1"/>
</dbReference>
<comment type="caution">
    <text evidence="3">The sequence shown here is derived from an EMBL/GenBank/DDBJ whole genome shotgun (WGS) entry which is preliminary data.</text>
</comment>
<dbReference type="GO" id="GO:0005524">
    <property type="term" value="F:ATP binding"/>
    <property type="evidence" value="ECO:0007669"/>
    <property type="project" value="InterPro"/>
</dbReference>
<gene>
    <name evidence="3" type="ORF">GCM10010185_15670</name>
</gene>
<name>A0A918EC00_9PSEU</name>
<dbReference type="EMBL" id="BMRG01000002">
    <property type="protein sequence ID" value="GGP44793.1"/>
    <property type="molecule type" value="Genomic_DNA"/>
</dbReference>
<evidence type="ECO:0000313" key="3">
    <source>
        <dbReference type="EMBL" id="GGP44793.1"/>
    </source>
</evidence>
<protein>
    <recommendedName>
        <fullName evidence="2">Protein kinase domain-containing protein</fullName>
    </recommendedName>
</protein>
<organism evidence="3 4">
    <name type="scientific">Saccharothrix coeruleofusca</name>
    <dbReference type="NCBI Taxonomy" id="33919"/>
    <lineage>
        <taxon>Bacteria</taxon>
        <taxon>Bacillati</taxon>
        <taxon>Actinomycetota</taxon>
        <taxon>Actinomycetes</taxon>
        <taxon>Pseudonocardiales</taxon>
        <taxon>Pseudonocardiaceae</taxon>
        <taxon>Saccharothrix</taxon>
    </lineage>
</organism>
<feature type="domain" description="Protein kinase" evidence="2">
    <location>
        <begin position="12"/>
        <end position="284"/>
    </location>
</feature>
<dbReference type="GO" id="GO:0004672">
    <property type="term" value="F:protein kinase activity"/>
    <property type="evidence" value="ECO:0007669"/>
    <property type="project" value="InterPro"/>
</dbReference>
<evidence type="ECO:0000259" key="2">
    <source>
        <dbReference type="PROSITE" id="PS50011"/>
    </source>
</evidence>
<dbReference type="AlphaFoldDB" id="A0A918EC00"/>
<sequence length="319" mass="34708">MSGHVVGLGEVGPLGELLGEGGQAKVYRAPAAALPDVPGPLVYKQYKAGHAPPHGLAAVVARRLRMDEPTRRRLDRTAAWPVRAVEEAGQVRGVLVPLIPDDYFEDRVKPSGARARTLREVQHLFIDPARAARLGMPAPTAAERVLVCRDLASAVHLLHRNDLVIGDLNPKNAVFRLTDRPCVMLVDCDSIRIKGAAAVVRQLNAPDWEPPERVLSQASDRYKFGLFVLRCLSPGPFASIARDPSRLDAVLPGEGPRLLRDALGPTPERRPTAQEWGRYFDSVLTEAVAARRAAAPATSGGGTSGWRRDPKTRRWVPVT</sequence>
<dbReference type="InterPro" id="IPR011009">
    <property type="entry name" value="Kinase-like_dom_sf"/>
</dbReference>
<keyword evidence="4" id="KW-1185">Reference proteome</keyword>
<dbReference type="Gene3D" id="1.10.510.10">
    <property type="entry name" value="Transferase(Phosphotransferase) domain 1"/>
    <property type="match status" value="1"/>
</dbReference>
<accession>A0A918EC00</accession>
<reference evidence="3" key="1">
    <citation type="journal article" date="2014" name="Int. J. Syst. Evol. Microbiol.">
        <title>Complete genome sequence of Corynebacterium casei LMG S-19264T (=DSM 44701T), isolated from a smear-ripened cheese.</title>
        <authorList>
            <consortium name="US DOE Joint Genome Institute (JGI-PGF)"/>
            <person name="Walter F."/>
            <person name="Albersmeier A."/>
            <person name="Kalinowski J."/>
            <person name="Ruckert C."/>
        </authorList>
    </citation>
    <scope>NUCLEOTIDE SEQUENCE</scope>
    <source>
        <strain evidence="3">JCM 3313</strain>
    </source>
</reference>
<feature type="region of interest" description="Disordered" evidence="1">
    <location>
        <begin position="292"/>
        <end position="319"/>
    </location>
</feature>
<evidence type="ECO:0000313" key="4">
    <source>
        <dbReference type="Proteomes" id="UP000639606"/>
    </source>
</evidence>
<evidence type="ECO:0000256" key="1">
    <source>
        <dbReference type="SAM" id="MobiDB-lite"/>
    </source>
</evidence>
<dbReference type="RefSeq" id="WP_189222439.1">
    <property type="nucleotide sequence ID" value="NZ_BMRG01000002.1"/>
</dbReference>
<dbReference type="PROSITE" id="PS50011">
    <property type="entry name" value="PROTEIN_KINASE_DOM"/>
    <property type="match status" value="1"/>
</dbReference>
<reference evidence="3" key="2">
    <citation type="submission" date="2020-09" db="EMBL/GenBank/DDBJ databases">
        <authorList>
            <person name="Sun Q."/>
            <person name="Ohkuma M."/>
        </authorList>
    </citation>
    <scope>NUCLEOTIDE SEQUENCE</scope>
    <source>
        <strain evidence="3">JCM 3313</strain>
    </source>
</reference>
<proteinExistence type="predicted"/>